<organism evidence="1 2">
    <name type="scientific">Pistacia atlantica</name>
    <dbReference type="NCBI Taxonomy" id="434234"/>
    <lineage>
        <taxon>Eukaryota</taxon>
        <taxon>Viridiplantae</taxon>
        <taxon>Streptophyta</taxon>
        <taxon>Embryophyta</taxon>
        <taxon>Tracheophyta</taxon>
        <taxon>Spermatophyta</taxon>
        <taxon>Magnoliopsida</taxon>
        <taxon>eudicotyledons</taxon>
        <taxon>Gunneridae</taxon>
        <taxon>Pentapetalae</taxon>
        <taxon>rosids</taxon>
        <taxon>malvids</taxon>
        <taxon>Sapindales</taxon>
        <taxon>Anacardiaceae</taxon>
        <taxon>Pistacia</taxon>
    </lineage>
</organism>
<protein>
    <submittedName>
        <fullName evidence="1">Uncharacterized protein</fullName>
    </submittedName>
</protein>
<gene>
    <name evidence="1" type="ORF">Patl1_23248</name>
</gene>
<evidence type="ECO:0000313" key="2">
    <source>
        <dbReference type="Proteomes" id="UP001164250"/>
    </source>
</evidence>
<accession>A0ACC1A0N2</accession>
<evidence type="ECO:0000313" key="1">
    <source>
        <dbReference type="EMBL" id="KAJ0080582.1"/>
    </source>
</evidence>
<reference evidence="2" key="1">
    <citation type="journal article" date="2023" name="G3 (Bethesda)">
        <title>Genome assembly and association tests identify interacting loci associated with vigor, precocity, and sex in interspecific pistachio rootstocks.</title>
        <authorList>
            <person name="Palmer W."/>
            <person name="Jacygrad E."/>
            <person name="Sagayaradj S."/>
            <person name="Cavanaugh K."/>
            <person name="Han R."/>
            <person name="Bertier L."/>
            <person name="Beede B."/>
            <person name="Kafkas S."/>
            <person name="Golino D."/>
            <person name="Preece J."/>
            <person name="Michelmore R."/>
        </authorList>
    </citation>
    <scope>NUCLEOTIDE SEQUENCE [LARGE SCALE GENOMIC DNA]</scope>
</reference>
<keyword evidence="2" id="KW-1185">Reference proteome</keyword>
<comment type="caution">
    <text evidence="1">The sequence shown here is derived from an EMBL/GenBank/DDBJ whole genome shotgun (WGS) entry which is preliminary data.</text>
</comment>
<sequence>MRGSKFIGICIEMLNMKEGILEGVGDLFKKVNGITLGYEGLASLVDVGVVEPANAST</sequence>
<proteinExistence type="predicted"/>
<dbReference type="Proteomes" id="UP001164250">
    <property type="component" value="Chromosome 13"/>
</dbReference>
<name>A0ACC1A0N2_9ROSI</name>
<dbReference type="EMBL" id="CM047909">
    <property type="protein sequence ID" value="KAJ0080582.1"/>
    <property type="molecule type" value="Genomic_DNA"/>
</dbReference>